<feature type="region of interest" description="Disordered" evidence="1">
    <location>
        <begin position="1"/>
        <end position="40"/>
    </location>
</feature>
<organism evidence="2">
    <name type="scientific">uncultured Gemmatimonadota bacterium</name>
    <dbReference type="NCBI Taxonomy" id="203437"/>
    <lineage>
        <taxon>Bacteria</taxon>
        <taxon>Pseudomonadati</taxon>
        <taxon>Gemmatimonadota</taxon>
        <taxon>environmental samples</taxon>
    </lineage>
</organism>
<accession>A0A6J4LV38</accession>
<proteinExistence type="predicted"/>
<feature type="non-terminal residue" evidence="2">
    <location>
        <position position="71"/>
    </location>
</feature>
<evidence type="ECO:0000313" key="2">
    <source>
        <dbReference type="EMBL" id="CAA9341656.1"/>
    </source>
</evidence>
<dbReference type="AlphaFoldDB" id="A0A6J4LV38"/>
<sequence length="71" mass="7586">GRRVFLSSPPSQGRPRRAHPVPPGGPHPPTPSPDNRRGCASRYQERGRFPRGGATGGRIFRVCATEGGVLV</sequence>
<protein>
    <submittedName>
        <fullName evidence="2">Uncharacterized protein</fullName>
    </submittedName>
</protein>
<gene>
    <name evidence="2" type="ORF">AVDCRST_MAG68-3112</name>
</gene>
<dbReference type="EMBL" id="CADCTW010000144">
    <property type="protein sequence ID" value="CAA9341656.1"/>
    <property type="molecule type" value="Genomic_DNA"/>
</dbReference>
<feature type="non-terminal residue" evidence="2">
    <location>
        <position position="1"/>
    </location>
</feature>
<feature type="compositionally biased region" description="Pro residues" evidence="1">
    <location>
        <begin position="20"/>
        <end position="32"/>
    </location>
</feature>
<evidence type="ECO:0000256" key="1">
    <source>
        <dbReference type="SAM" id="MobiDB-lite"/>
    </source>
</evidence>
<name>A0A6J4LV38_9BACT</name>
<reference evidence="2" key="1">
    <citation type="submission" date="2020-02" db="EMBL/GenBank/DDBJ databases">
        <authorList>
            <person name="Meier V. D."/>
        </authorList>
    </citation>
    <scope>NUCLEOTIDE SEQUENCE</scope>
    <source>
        <strain evidence="2">AVDCRST_MAG68</strain>
    </source>
</reference>